<dbReference type="RefSeq" id="WP_013906740.1">
    <property type="nucleotide sequence ID" value="NC_015681.1"/>
</dbReference>
<dbReference type="KEGG" id="tid:Thein_0108"/>
<dbReference type="InterPro" id="IPR025714">
    <property type="entry name" value="Methyltranfer_dom"/>
</dbReference>
<dbReference type="Gene3D" id="3.40.50.150">
    <property type="entry name" value="Vaccinia Virus protein VP39"/>
    <property type="match status" value="1"/>
</dbReference>
<name>F8A8U6_THEID</name>
<dbReference type="Pfam" id="PF13847">
    <property type="entry name" value="Methyltransf_31"/>
    <property type="match status" value="1"/>
</dbReference>
<dbReference type="InterPro" id="IPR029063">
    <property type="entry name" value="SAM-dependent_MTases_sf"/>
</dbReference>
<keyword evidence="2" id="KW-0489">Methyltransferase</keyword>
<dbReference type="AlphaFoldDB" id="F8A8U6"/>
<dbReference type="OrthoDB" id="9760689at2"/>
<proteinExistence type="predicted"/>
<sequence>MSYKWNPEEYRISSSNQKRWGQELLSKIDFKGDEKVLDIGCGDGEITALIAQRVPKGFVVGIDSSKDMINMAKKNFLSKEYPNLSFLVKDVREITFEKEFDIVFSNACLHWVIDHLSVLKRIKTSLKPSGKIFFQMGGKGNAEEIIKVLENIIRQPKWSKFFKNFSFPYGFYSPKEYSKWLKIAGFKPKRIELLTKDMIHQDEKTFASWLLSTWLPYLQRIPENNREEFISEVIKRYLEKHPQDKNGCIHVQMVRLEVEAEIH</sequence>
<dbReference type="FunCoup" id="F8A8U6">
    <property type="interactions" value="49"/>
</dbReference>
<dbReference type="PaxDb" id="667014-Thein_0108"/>
<reference evidence="3" key="1">
    <citation type="submission" date="2011-04" db="EMBL/GenBank/DDBJ databases">
        <title>The complete genome of Thermodesulfatator indicus DSM 15286.</title>
        <authorList>
            <person name="Lucas S."/>
            <person name="Copeland A."/>
            <person name="Lapidus A."/>
            <person name="Bruce D."/>
            <person name="Goodwin L."/>
            <person name="Pitluck S."/>
            <person name="Peters L."/>
            <person name="Kyrpides N."/>
            <person name="Mavromatis K."/>
            <person name="Pagani I."/>
            <person name="Ivanova N."/>
            <person name="Saunders L."/>
            <person name="Detter J.C."/>
            <person name="Tapia R."/>
            <person name="Han C."/>
            <person name="Land M."/>
            <person name="Hauser L."/>
            <person name="Markowitz V."/>
            <person name="Cheng J.-F."/>
            <person name="Hugenholtz P."/>
            <person name="Woyke T."/>
            <person name="Wu D."/>
            <person name="Spring S."/>
            <person name="Schroeder M."/>
            <person name="Brambilla E."/>
            <person name="Klenk H.-P."/>
            <person name="Eisen J.A."/>
        </authorList>
    </citation>
    <scope>NUCLEOTIDE SEQUENCE [LARGE SCALE GENOMIC DNA]</scope>
    <source>
        <strain evidence="3">DSM 15286 / JCM 11887 / CIR29812</strain>
    </source>
</reference>
<evidence type="ECO:0000313" key="3">
    <source>
        <dbReference type="Proteomes" id="UP000006793"/>
    </source>
</evidence>
<dbReference type="InParanoid" id="F8A8U6"/>
<dbReference type="GO" id="GO:0030798">
    <property type="term" value="F:trans-aconitate 2-methyltransferase activity"/>
    <property type="evidence" value="ECO:0007669"/>
    <property type="project" value="UniProtKB-EC"/>
</dbReference>
<dbReference type="HOGENOM" id="CLU_037990_5_0_0"/>
<dbReference type="STRING" id="667014.Thein_0108"/>
<reference evidence="2 3" key="2">
    <citation type="journal article" date="2012" name="Stand. Genomic Sci.">
        <title>Complete genome sequence of the thermophilic sulfate-reducing ocean bacterium Thermodesulfatator indicus type strain (CIR29812(T)).</title>
        <authorList>
            <person name="Anderson I."/>
            <person name="Saunders E."/>
            <person name="Lapidus A."/>
            <person name="Nolan M."/>
            <person name="Lucas S."/>
            <person name="Tice H."/>
            <person name="Del Rio T.G."/>
            <person name="Cheng J.F."/>
            <person name="Han C."/>
            <person name="Tapia R."/>
            <person name="Goodwin L.A."/>
            <person name="Pitluck S."/>
            <person name="Liolios K."/>
            <person name="Mavromatis K."/>
            <person name="Pagani I."/>
            <person name="Ivanova N."/>
            <person name="Mikhailova N."/>
            <person name="Pati A."/>
            <person name="Chen A."/>
            <person name="Palaniappan K."/>
            <person name="Land M."/>
            <person name="Hauser L."/>
            <person name="Jeffries C.D."/>
            <person name="Chang Y.J."/>
            <person name="Brambilla E.M."/>
            <person name="Rohde M."/>
            <person name="Spring S."/>
            <person name="Goker M."/>
            <person name="Detter J.C."/>
            <person name="Woyke T."/>
            <person name="Bristow J."/>
            <person name="Eisen J.A."/>
            <person name="Markowitz V."/>
            <person name="Hugenholtz P."/>
            <person name="Kyrpides N.C."/>
            <person name="Klenk H.P."/>
        </authorList>
    </citation>
    <scope>NUCLEOTIDE SEQUENCE [LARGE SCALE GENOMIC DNA]</scope>
    <source>
        <strain evidence="3">DSM 15286 / JCM 11887 / CIR29812</strain>
    </source>
</reference>
<organism evidence="2 3">
    <name type="scientific">Thermodesulfatator indicus (strain DSM 15286 / JCM 11887 / CIR29812)</name>
    <dbReference type="NCBI Taxonomy" id="667014"/>
    <lineage>
        <taxon>Bacteria</taxon>
        <taxon>Pseudomonadati</taxon>
        <taxon>Thermodesulfobacteriota</taxon>
        <taxon>Thermodesulfobacteria</taxon>
        <taxon>Thermodesulfobacteriales</taxon>
        <taxon>Thermodesulfatatoraceae</taxon>
        <taxon>Thermodesulfatator</taxon>
    </lineage>
</organism>
<dbReference type="PANTHER" id="PTHR43861:SF1">
    <property type="entry name" value="TRANS-ACONITATE 2-METHYLTRANSFERASE"/>
    <property type="match status" value="1"/>
</dbReference>
<dbReference type="GO" id="GO:0032259">
    <property type="term" value="P:methylation"/>
    <property type="evidence" value="ECO:0007669"/>
    <property type="project" value="UniProtKB-KW"/>
</dbReference>
<gene>
    <name evidence="2" type="ordered locus">Thein_0108</name>
</gene>
<dbReference type="EC" id="2.1.1.144" evidence="2"/>
<evidence type="ECO:0000313" key="2">
    <source>
        <dbReference type="EMBL" id="AEH43993.1"/>
    </source>
</evidence>
<dbReference type="SUPFAM" id="SSF53335">
    <property type="entry name" value="S-adenosyl-L-methionine-dependent methyltransferases"/>
    <property type="match status" value="1"/>
</dbReference>
<protein>
    <submittedName>
        <fullName evidence="2">Trans-aconitate 2-methyltransferase</fullName>
        <ecNumber evidence="2">2.1.1.144</ecNumber>
    </submittedName>
</protein>
<dbReference type="Proteomes" id="UP000006793">
    <property type="component" value="Chromosome"/>
</dbReference>
<dbReference type="InterPro" id="IPR023149">
    <property type="entry name" value="Trans_acon_MeTrfase_C"/>
</dbReference>
<dbReference type="EMBL" id="CP002683">
    <property type="protein sequence ID" value="AEH43993.1"/>
    <property type="molecule type" value="Genomic_DNA"/>
</dbReference>
<feature type="domain" description="Methyltransferase" evidence="1">
    <location>
        <begin position="32"/>
        <end position="138"/>
    </location>
</feature>
<accession>F8A8U6</accession>
<dbReference type="PANTHER" id="PTHR43861">
    <property type="entry name" value="TRANS-ACONITATE 2-METHYLTRANSFERASE-RELATED"/>
    <property type="match status" value="1"/>
</dbReference>
<dbReference type="CDD" id="cd02440">
    <property type="entry name" value="AdoMet_MTases"/>
    <property type="match status" value="1"/>
</dbReference>
<dbReference type="eggNOG" id="COG4106">
    <property type="taxonomic scope" value="Bacteria"/>
</dbReference>
<dbReference type="Gene3D" id="1.10.150.290">
    <property type="entry name" value="S-adenosyl-L-methionine-dependent methyltransferases"/>
    <property type="match status" value="1"/>
</dbReference>
<evidence type="ECO:0000259" key="1">
    <source>
        <dbReference type="Pfam" id="PF13847"/>
    </source>
</evidence>
<keyword evidence="2" id="KW-0808">Transferase</keyword>
<keyword evidence="3" id="KW-1185">Reference proteome</keyword>